<sequence length="210" mass="22517">MLTIHRPSLGVRRTVGGPVEPGCAVLVATPHVVAAGPYEELLRADHARLARAEGDVPEDAAGWTPEVRVREWEGLLEPGRHEPDGHALLERAYWPDPREVDELGAEPLTGEAFAALPMTAARLRQSARRGVQRLLSVGTVKVEGPFADPAIATIVQRSGMGVTGLGGRAAELLPRLLEVAPVRNADFVIRAADGTCLATVLAGRLVFRRR</sequence>
<dbReference type="RefSeq" id="WP_108954887.1">
    <property type="nucleotide sequence ID" value="NZ_BEVZ01000004.1"/>
</dbReference>
<evidence type="ECO:0000313" key="2">
    <source>
        <dbReference type="Proteomes" id="UP001550850"/>
    </source>
</evidence>
<organism evidence="1 2">
    <name type="scientific">Streptomyces fragilis</name>
    <dbReference type="NCBI Taxonomy" id="67301"/>
    <lineage>
        <taxon>Bacteria</taxon>
        <taxon>Bacillati</taxon>
        <taxon>Actinomycetota</taxon>
        <taxon>Actinomycetes</taxon>
        <taxon>Kitasatosporales</taxon>
        <taxon>Streptomycetaceae</taxon>
        <taxon>Streptomyces</taxon>
    </lineage>
</organism>
<accession>A0ABV2YLQ2</accession>
<comment type="caution">
    <text evidence="1">The sequence shown here is derived from an EMBL/GenBank/DDBJ whole genome shotgun (WGS) entry which is preliminary data.</text>
</comment>
<name>A0ABV2YLQ2_9ACTN</name>
<gene>
    <name evidence="1" type="ORF">AB0E65_20960</name>
</gene>
<dbReference type="Proteomes" id="UP001550850">
    <property type="component" value="Unassembled WGS sequence"/>
</dbReference>
<reference evidence="1 2" key="1">
    <citation type="submission" date="2024-06" db="EMBL/GenBank/DDBJ databases">
        <title>The Natural Products Discovery Center: Release of the First 8490 Sequenced Strains for Exploring Actinobacteria Biosynthetic Diversity.</title>
        <authorList>
            <person name="Kalkreuter E."/>
            <person name="Kautsar S.A."/>
            <person name="Yang D."/>
            <person name="Bader C.D."/>
            <person name="Teijaro C.N."/>
            <person name="Fluegel L."/>
            <person name="Davis C.M."/>
            <person name="Simpson J.R."/>
            <person name="Lauterbach L."/>
            <person name="Steele A.D."/>
            <person name="Gui C."/>
            <person name="Meng S."/>
            <person name="Li G."/>
            <person name="Viehrig K."/>
            <person name="Ye F."/>
            <person name="Su P."/>
            <person name="Kiefer A.F."/>
            <person name="Nichols A."/>
            <person name="Cepeda A.J."/>
            <person name="Yan W."/>
            <person name="Fan B."/>
            <person name="Jiang Y."/>
            <person name="Adhikari A."/>
            <person name="Zheng C.-J."/>
            <person name="Schuster L."/>
            <person name="Cowan T.M."/>
            <person name="Smanski M.J."/>
            <person name="Chevrette M.G."/>
            <person name="De Carvalho L.P.S."/>
            <person name="Shen B."/>
        </authorList>
    </citation>
    <scope>NUCLEOTIDE SEQUENCE [LARGE SCALE GENOMIC DNA]</scope>
    <source>
        <strain evidence="1 2">NPDC038104</strain>
    </source>
</reference>
<evidence type="ECO:0000313" key="1">
    <source>
        <dbReference type="EMBL" id="MEU3556660.1"/>
    </source>
</evidence>
<proteinExistence type="predicted"/>
<keyword evidence="2" id="KW-1185">Reference proteome</keyword>
<dbReference type="EMBL" id="JBEZUR010000037">
    <property type="protein sequence ID" value="MEU3556660.1"/>
    <property type="molecule type" value="Genomic_DNA"/>
</dbReference>
<protein>
    <submittedName>
        <fullName evidence="1">Uncharacterized protein</fullName>
    </submittedName>
</protein>